<evidence type="ECO:0000256" key="6">
    <source>
        <dbReference type="ARBA" id="ARBA00022989"/>
    </source>
</evidence>
<evidence type="ECO:0000256" key="7">
    <source>
        <dbReference type="ARBA" id="ARBA00023002"/>
    </source>
</evidence>
<evidence type="ECO:0000256" key="2">
    <source>
        <dbReference type="ARBA" id="ARBA00005928"/>
    </source>
</evidence>
<evidence type="ECO:0000259" key="13">
    <source>
        <dbReference type="Pfam" id="PF07993"/>
    </source>
</evidence>
<feature type="domain" description="Fatty acyl-CoA reductase C-terminal" evidence="12">
    <location>
        <begin position="375"/>
        <end position="468"/>
    </location>
</feature>
<organism evidence="14 15">
    <name type="scientific">Hermetia illucens</name>
    <name type="common">Black soldier fly</name>
    <dbReference type="NCBI Taxonomy" id="343691"/>
    <lineage>
        <taxon>Eukaryota</taxon>
        <taxon>Metazoa</taxon>
        <taxon>Ecdysozoa</taxon>
        <taxon>Arthropoda</taxon>
        <taxon>Hexapoda</taxon>
        <taxon>Insecta</taxon>
        <taxon>Pterygota</taxon>
        <taxon>Neoptera</taxon>
        <taxon>Endopterygota</taxon>
        <taxon>Diptera</taxon>
        <taxon>Brachycera</taxon>
        <taxon>Stratiomyomorpha</taxon>
        <taxon>Stratiomyidae</taxon>
        <taxon>Hermetiinae</taxon>
        <taxon>Hermetia</taxon>
    </lineage>
</organism>
<dbReference type="Proteomes" id="UP000594454">
    <property type="component" value="Chromosome 3"/>
</dbReference>
<evidence type="ECO:0000256" key="11">
    <source>
        <dbReference type="RuleBase" id="RU363097"/>
    </source>
</evidence>
<dbReference type="PANTHER" id="PTHR11011">
    <property type="entry name" value="MALE STERILITY PROTEIN 2-RELATED"/>
    <property type="match status" value="1"/>
</dbReference>
<keyword evidence="3 11" id="KW-0444">Lipid biosynthesis</keyword>
<dbReference type="InterPro" id="IPR026055">
    <property type="entry name" value="FAR"/>
</dbReference>
<dbReference type="SUPFAM" id="SSF51735">
    <property type="entry name" value="NAD(P)-binding Rossmann-fold domains"/>
    <property type="match status" value="1"/>
</dbReference>
<evidence type="ECO:0000256" key="10">
    <source>
        <dbReference type="ARBA" id="ARBA00052530"/>
    </source>
</evidence>
<dbReference type="CDD" id="cd09071">
    <property type="entry name" value="FAR_C"/>
    <property type="match status" value="1"/>
</dbReference>
<evidence type="ECO:0000256" key="9">
    <source>
        <dbReference type="ARBA" id="ARBA00023136"/>
    </source>
</evidence>
<evidence type="ECO:0000256" key="3">
    <source>
        <dbReference type="ARBA" id="ARBA00022516"/>
    </source>
</evidence>
<evidence type="ECO:0000256" key="8">
    <source>
        <dbReference type="ARBA" id="ARBA00023098"/>
    </source>
</evidence>
<evidence type="ECO:0000256" key="5">
    <source>
        <dbReference type="ARBA" id="ARBA00022857"/>
    </source>
</evidence>
<proteinExistence type="inferred from homology"/>
<dbReference type="Pfam" id="PF03015">
    <property type="entry name" value="Sterile"/>
    <property type="match status" value="1"/>
</dbReference>
<keyword evidence="15" id="KW-1185">Reference proteome</keyword>
<dbReference type="InterPro" id="IPR036291">
    <property type="entry name" value="NAD(P)-bd_dom_sf"/>
</dbReference>
<keyword evidence="5 11" id="KW-0521">NADP</keyword>
<name>A0A7R8UPP5_HERIL</name>
<comment type="similarity">
    <text evidence="2 11">Belongs to the fatty acyl-CoA reductase family.</text>
</comment>
<dbReference type="GO" id="GO:0080019">
    <property type="term" value="F:alcohol-forming very long-chain fatty acyl-CoA reductase activity"/>
    <property type="evidence" value="ECO:0007669"/>
    <property type="project" value="InterPro"/>
</dbReference>
<dbReference type="GO" id="GO:0102965">
    <property type="term" value="F:alcohol-forming long-chain fatty acyl-CoA reductase activity"/>
    <property type="evidence" value="ECO:0007669"/>
    <property type="project" value="UniProtKB-EC"/>
</dbReference>
<evidence type="ECO:0000313" key="14">
    <source>
        <dbReference type="EMBL" id="CAD7084373.1"/>
    </source>
</evidence>
<dbReference type="AlphaFoldDB" id="A0A7R8UPP5"/>
<dbReference type="FunFam" id="3.40.50.720:FF:000143">
    <property type="entry name" value="Fatty acyl-CoA reductase"/>
    <property type="match status" value="1"/>
</dbReference>
<comment type="subcellular location">
    <subcellularLocation>
        <location evidence="1">Membrane</location>
        <topology evidence="1">Multi-pass membrane protein</topology>
    </subcellularLocation>
</comment>
<sequence length="513" mass="58953">MSIDPERKSTESNNPVRNLSISEFYKDAVVFITGATGFLGKVLIEKLLRTCSDIKAIYIHIRPKRGVSSDFRYKDFLKHDIFNNVRLKNPVLLEKIVCVAGDVTQSKLGLSDADYEMVLNDVTIVIHSAATVKFNEPLKNAGNLNAHGTKRLMEMCMKMRKLKSFVHVSTAFSNPGRNYVEEIVYPSCSPLDKDSFMNCIEILPAEVLDSIFDIIKGPHPNTYTLTKSIAELIVSEYSQRFPVAIVRPSIITGSLAEPYPGWVDNTQAITGIIMEIGRGTIKSIEGDRDLVCDIIPVDIVANTLIGAAWRGYVYNSQSAQVYNCTSGQLRPIFWKELGFYTQKWSRKFPSKYLMLYPHFDFRTNRLMHRFYETFFHLLPAYVFDIILKWQGSKPIMMKIAKKLQISCDLGTFFVLNQWIFENRNQKQLVAEIKADKLGDEFSCDISQLDYDEYIKNFVVGIRKYVLKDNDESLPKAKRKLLILFWVRTLFYWGLIPLLIYFFGKIFKLLVFPV</sequence>
<evidence type="ECO:0000256" key="4">
    <source>
        <dbReference type="ARBA" id="ARBA00022692"/>
    </source>
</evidence>
<dbReference type="PANTHER" id="PTHR11011:SF107">
    <property type="entry name" value="FATTY ACYL-COA REDUCTASE"/>
    <property type="match status" value="1"/>
</dbReference>
<dbReference type="Gene3D" id="3.40.50.720">
    <property type="entry name" value="NAD(P)-binding Rossmann-like Domain"/>
    <property type="match status" value="1"/>
</dbReference>
<comment type="catalytic activity">
    <reaction evidence="10 11">
        <text>a long-chain fatty acyl-CoA + 2 NADPH + 2 H(+) = a long-chain primary fatty alcohol + 2 NADP(+) + CoA</text>
        <dbReference type="Rhea" id="RHEA:52716"/>
        <dbReference type="ChEBI" id="CHEBI:15378"/>
        <dbReference type="ChEBI" id="CHEBI:57287"/>
        <dbReference type="ChEBI" id="CHEBI:57783"/>
        <dbReference type="ChEBI" id="CHEBI:58349"/>
        <dbReference type="ChEBI" id="CHEBI:77396"/>
        <dbReference type="ChEBI" id="CHEBI:83139"/>
        <dbReference type="EC" id="1.2.1.84"/>
    </reaction>
</comment>
<dbReference type="InterPro" id="IPR033640">
    <property type="entry name" value="FAR_C"/>
</dbReference>
<dbReference type="EMBL" id="LR899011">
    <property type="protein sequence ID" value="CAD7084373.1"/>
    <property type="molecule type" value="Genomic_DNA"/>
</dbReference>
<reference evidence="14 15" key="1">
    <citation type="submission" date="2020-11" db="EMBL/GenBank/DDBJ databases">
        <authorList>
            <person name="Wallbank WR R."/>
            <person name="Pardo Diaz C."/>
            <person name="Kozak K."/>
            <person name="Martin S."/>
            <person name="Jiggins C."/>
            <person name="Moest M."/>
            <person name="Warren A I."/>
            <person name="Generalovic N T."/>
            <person name="Byers J.R.P. K."/>
            <person name="Montejo-Kovacevich G."/>
            <person name="Yen C E."/>
        </authorList>
    </citation>
    <scope>NUCLEOTIDE SEQUENCE [LARGE SCALE GENOMIC DNA]</scope>
</reference>
<accession>A0A7R8UPP5</accession>
<keyword evidence="6 11" id="KW-1133">Transmembrane helix</keyword>
<dbReference type="OrthoDB" id="429813at2759"/>
<dbReference type="EC" id="1.2.1.84" evidence="11"/>
<keyword evidence="9 11" id="KW-0472">Membrane</keyword>
<dbReference type="InParanoid" id="A0A7R8UPP5"/>
<comment type="function">
    <text evidence="11">Catalyzes the reduction of fatty acyl-CoA to fatty alcohols.</text>
</comment>
<protein>
    <recommendedName>
        <fullName evidence="11">Fatty acyl-CoA reductase</fullName>
        <ecNumber evidence="11">1.2.1.84</ecNumber>
    </recommendedName>
</protein>
<evidence type="ECO:0000313" key="15">
    <source>
        <dbReference type="Proteomes" id="UP000594454"/>
    </source>
</evidence>
<dbReference type="GO" id="GO:0035336">
    <property type="term" value="P:long-chain fatty-acyl-CoA metabolic process"/>
    <property type="evidence" value="ECO:0007669"/>
    <property type="project" value="TreeGrafter"/>
</dbReference>
<dbReference type="CDD" id="cd05236">
    <property type="entry name" value="FAR-N_SDR_e"/>
    <property type="match status" value="1"/>
</dbReference>
<keyword evidence="7 11" id="KW-0560">Oxidoreductase</keyword>
<evidence type="ECO:0000256" key="1">
    <source>
        <dbReference type="ARBA" id="ARBA00004141"/>
    </source>
</evidence>
<gene>
    <name evidence="14" type="ORF">HERILL_LOCUS7270</name>
</gene>
<dbReference type="GO" id="GO:0016020">
    <property type="term" value="C:membrane"/>
    <property type="evidence" value="ECO:0007669"/>
    <property type="project" value="UniProtKB-SubCell"/>
</dbReference>
<keyword evidence="8 11" id="KW-0443">Lipid metabolism</keyword>
<dbReference type="Pfam" id="PF07993">
    <property type="entry name" value="NAD_binding_4"/>
    <property type="match status" value="1"/>
</dbReference>
<dbReference type="GO" id="GO:0005777">
    <property type="term" value="C:peroxisome"/>
    <property type="evidence" value="ECO:0007669"/>
    <property type="project" value="TreeGrafter"/>
</dbReference>
<dbReference type="OMA" id="TNPITWQ"/>
<evidence type="ECO:0000259" key="12">
    <source>
        <dbReference type="Pfam" id="PF03015"/>
    </source>
</evidence>
<feature type="domain" description="Thioester reductase (TE)" evidence="13">
    <location>
        <begin position="32"/>
        <end position="303"/>
    </location>
</feature>
<keyword evidence="4 11" id="KW-0812">Transmembrane</keyword>
<dbReference type="FunCoup" id="A0A7R8UPP5">
    <property type="interactions" value="79"/>
</dbReference>
<dbReference type="InterPro" id="IPR013120">
    <property type="entry name" value="FAR_NAD-bd"/>
</dbReference>
<feature type="transmembrane region" description="Helical" evidence="11">
    <location>
        <begin position="480"/>
        <end position="503"/>
    </location>
</feature>